<protein>
    <submittedName>
        <fullName evidence="5">AraC family transcriptional regulator</fullName>
    </submittedName>
</protein>
<gene>
    <name evidence="5" type="ORF">GCM10022277_44700</name>
</gene>
<name>A0ABP7NF97_9GAMM</name>
<feature type="domain" description="HTH araC/xylS-type" evidence="4">
    <location>
        <begin position="238"/>
        <end position="334"/>
    </location>
</feature>
<proteinExistence type="predicted"/>
<keyword evidence="6" id="KW-1185">Reference proteome</keyword>
<dbReference type="Pfam" id="PF12833">
    <property type="entry name" value="HTH_18"/>
    <property type="match status" value="1"/>
</dbReference>
<dbReference type="Gene3D" id="1.10.10.60">
    <property type="entry name" value="Homeodomain-like"/>
    <property type="match status" value="1"/>
</dbReference>
<comment type="caution">
    <text evidence="5">The sequence shown here is derived from an EMBL/GenBank/DDBJ whole genome shotgun (WGS) entry which is preliminary data.</text>
</comment>
<reference evidence="6" key="1">
    <citation type="journal article" date="2019" name="Int. J. Syst. Evol. Microbiol.">
        <title>The Global Catalogue of Microorganisms (GCM) 10K type strain sequencing project: providing services to taxonomists for standard genome sequencing and annotation.</title>
        <authorList>
            <consortium name="The Broad Institute Genomics Platform"/>
            <consortium name="The Broad Institute Genome Sequencing Center for Infectious Disease"/>
            <person name="Wu L."/>
            <person name="Ma J."/>
        </authorList>
    </citation>
    <scope>NUCLEOTIDE SEQUENCE [LARGE SCALE GENOMIC DNA]</scope>
    <source>
        <strain evidence="6">JCM 17551</strain>
    </source>
</reference>
<dbReference type="InterPro" id="IPR009057">
    <property type="entry name" value="Homeodomain-like_sf"/>
</dbReference>
<evidence type="ECO:0000259" key="4">
    <source>
        <dbReference type="PROSITE" id="PS01124"/>
    </source>
</evidence>
<dbReference type="InterPro" id="IPR018060">
    <property type="entry name" value="HTH_AraC"/>
</dbReference>
<keyword evidence="3" id="KW-0804">Transcription</keyword>
<dbReference type="PROSITE" id="PS01124">
    <property type="entry name" value="HTH_ARAC_FAMILY_2"/>
    <property type="match status" value="1"/>
</dbReference>
<dbReference type="SUPFAM" id="SSF46689">
    <property type="entry name" value="Homeodomain-like"/>
    <property type="match status" value="1"/>
</dbReference>
<dbReference type="PANTHER" id="PTHR47894">
    <property type="entry name" value="HTH-TYPE TRANSCRIPTIONAL REGULATOR GADX"/>
    <property type="match status" value="1"/>
</dbReference>
<evidence type="ECO:0000256" key="3">
    <source>
        <dbReference type="ARBA" id="ARBA00023163"/>
    </source>
</evidence>
<sequence length="339" mass="38656">MDKLKPALQSQYAALLVDMVCENSSQRLNLLSKAEIRPALLSSQDALLNQEQLSRLIHYAVEQSNDPALGIRFGERLNLMTHGALGQAIMSCNNLEQALDLLLKYYRTRMLSVDINIQHQQDMMVLSLSSELDDPLTYRFMIETIFVCVVRINMFFFGMKLMINGKVEVTYPKPDHIDAYLHTFFDGIRFDQPRNALLFESHLLSLPMAMPNPSALKQAEQACNQILARLPQKQSIKEQVRLLIYDEQRGFATLDEVATMLHMTGRTLRRRLTEVQTSYRQLTDHIKLEQAKARLSAGNTVEAVAEKLGYSDPSNFSRAFRKQAGIPPSEYQNTLSKNQ</sequence>
<keyword evidence="1" id="KW-0805">Transcription regulation</keyword>
<dbReference type="InterPro" id="IPR020449">
    <property type="entry name" value="Tscrpt_reg_AraC-type_HTH"/>
</dbReference>
<evidence type="ECO:0000313" key="5">
    <source>
        <dbReference type="EMBL" id="GAA3944005.1"/>
    </source>
</evidence>
<dbReference type="PANTHER" id="PTHR47894:SF1">
    <property type="entry name" value="HTH-TYPE TRANSCRIPTIONAL REGULATOR VQSM"/>
    <property type="match status" value="1"/>
</dbReference>
<keyword evidence="2" id="KW-0238">DNA-binding</keyword>
<accession>A0ABP7NF97</accession>
<dbReference type="EMBL" id="BAABBN010000017">
    <property type="protein sequence ID" value="GAA3944005.1"/>
    <property type="molecule type" value="Genomic_DNA"/>
</dbReference>
<dbReference type="PROSITE" id="PS00041">
    <property type="entry name" value="HTH_ARAC_FAMILY_1"/>
    <property type="match status" value="1"/>
</dbReference>
<evidence type="ECO:0000313" key="6">
    <source>
        <dbReference type="Proteomes" id="UP001501565"/>
    </source>
</evidence>
<dbReference type="InterPro" id="IPR032687">
    <property type="entry name" value="AraC-type_N"/>
</dbReference>
<dbReference type="Pfam" id="PF12625">
    <property type="entry name" value="Arabinose_bd"/>
    <property type="match status" value="1"/>
</dbReference>
<dbReference type="PRINTS" id="PR00032">
    <property type="entry name" value="HTHARAC"/>
</dbReference>
<organism evidence="5 6">
    <name type="scientific">Litoribacillus peritrichatus</name>
    <dbReference type="NCBI Taxonomy" id="718191"/>
    <lineage>
        <taxon>Bacteria</taxon>
        <taxon>Pseudomonadati</taxon>
        <taxon>Pseudomonadota</taxon>
        <taxon>Gammaproteobacteria</taxon>
        <taxon>Oceanospirillales</taxon>
        <taxon>Oceanospirillaceae</taxon>
        <taxon>Litoribacillus</taxon>
    </lineage>
</organism>
<dbReference type="InterPro" id="IPR018062">
    <property type="entry name" value="HTH_AraC-typ_CS"/>
</dbReference>
<dbReference type="Proteomes" id="UP001501565">
    <property type="component" value="Unassembled WGS sequence"/>
</dbReference>
<dbReference type="SMART" id="SM00342">
    <property type="entry name" value="HTH_ARAC"/>
    <property type="match status" value="1"/>
</dbReference>
<dbReference type="RefSeq" id="WP_344800893.1">
    <property type="nucleotide sequence ID" value="NZ_BAABBN010000017.1"/>
</dbReference>
<evidence type="ECO:0000256" key="1">
    <source>
        <dbReference type="ARBA" id="ARBA00023015"/>
    </source>
</evidence>
<evidence type="ECO:0000256" key="2">
    <source>
        <dbReference type="ARBA" id="ARBA00023125"/>
    </source>
</evidence>